<name>A0AAV8V9D8_9CUCU</name>
<proteinExistence type="predicted"/>
<comment type="caution">
    <text evidence="2">The sequence shown here is derived from an EMBL/GenBank/DDBJ whole genome shotgun (WGS) entry which is preliminary data.</text>
</comment>
<dbReference type="PANTHER" id="PTHR21879:SF4">
    <property type="entry name" value="OSIRIS 17, ISOFORM C"/>
    <property type="match status" value="1"/>
</dbReference>
<feature type="signal peptide" evidence="1">
    <location>
        <begin position="1"/>
        <end position="20"/>
    </location>
</feature>
<dbReference type="Proteomes" id="UP001159042">
    <property type="component" value="Unassembled WGS sequence"/>
</dbReference>
<dbReference type="GO" id="GO:0016020">
    <property type="term" value="C:membrane"/>
    <property type="evidence" value="ECO:0007669"/>
    <property type="project" value="TreeGrafter"/>
</dbReference>
<evidence type="ECO:0000256" key="1">
    <source>
        <dbReference type="SAM" id="SignalP"/>
    </source>
</evidence>
<protein>
    <submittedName>
        <fullName evidence="2">Uncharacterized protein</fullName>
    </submittedName>
</protein>
<sequence length="288" mass="32227">MIVGAVSFILAALLVSSAYANPSVINVAEDMYRSCIRDFSFSCVKPKALQWISDVSNNDEIKITEDLMIVKKRIGDYDNEVERGLSQDIFEKFENFLQNHDLLAKSPLILNPTGPLGSLIPRSFQPSDIKVPLAATGNDLWLGLVRDCDPPTFSCIQNNIYQYLRRTLDYPKDLQFTSFLKFAKNSIDYSKLTVSESVADETPDSDGTAEDDVTPLEEISRSLTENAVKFFTTHDMEVQLPENLFMGTTLKISPKSFEDNGALVKLEVVPKSLSDSVGEGRIFFKKNQ</sequence>
<dbReference type="EMBL" id="JANEYG010000260">
    <property type="protein sequence ID" value="KAJ8910698.1"/>
    <property type="molecule type" value="Genomic_DNA"/>
</dbReference>
<dbReference type="Pfam" id="PF07898">
    <property type="entry name" value="DUF1676"/>
    <property type="match status" value="2"/>
</dbReference>
<evidence type="ECO:0000313" key="2">
    <source>
        <dbReference type="EMBL" id="KAJ8910698.1"/>
    </source>
</evidence>
<feature type="chain" id="PRO_5043967442" evidence="1">
    <location>
        <begin position="21"/>
        <end position="288"/>
    </location>
</feature>
<dbReference type="PANTHER" id="PTHR21879">
    <property type="entry name" value="FI03362P-RELATED-RELATED"/>
    <property type="match status" value="1"/>
</dbReference>
<organism evidence="2 3">
    <name type="scientific">Exocentrus adspersus</name>
    <dbReference type="NCBI Taxonomy" id="1586481"/>
    <lineage>
        <taxon>Eukaryota</taxon>
        <taxon>Metazoa</taxon>
        <taxon>Ecdysozoa</taxon>
        <taxon>Arthropoda</taxon>
        <taxon>Hexapoda</taxon>
        <taxon>Insecta</taxon>
        <taxon>Pterygota</taxon>
        <taxon>Neoptera</taxon>
        <taxon>Endopterygota</taxon>
        <taxon>Coleoptera</taxon>
        <taxon>Polyphaga</taxon>
        <taxon>Cucujiformia</taxon>
        <taxon>Chrysomeloidea</taxon>
        <taxon>Cerambycidae</taxon>
        <taxon>Lamiinae</taxon>
        <taxon>Acanthocinini</taxon>
        <taxon>Exocentrus</taxon>
    </lineage>
</organism>
<keyword evidence="3" id="KW-1185">Reference proteome</keyword>
<reference evidence="2 3" key="1">
    <citation type="journal article" date="2023" name="Insect Mol. Biol.">
        <title>Genome sequencing provides insights into the evolution of gene families encoding plant cell wall-degrading enzymes in longhorned beetles.</title>
        <authorList>
            <person name="Shin N.R."/>
            <person name="Okamura Y."/>
            <person name="Kirsch R."/>
            <person name="Pauchet Y."/>
        </authorList>
    </citation>
    <scope>NUCLEOTIDE SEQUENCE [LARGE SCALE GENOMIC DNA]</scope>
    <source>
        <strain evidence="2">EAD_L_NR</strain>
    </source>
</reference>
<keyword evidence="1" id="KW-0732">Signal</keyword>
<evidence type="ECO:0000313" key="3">
    <source>
        <dbReference type="Proteomes" id="UP001159042"/>
    </source>
</evidence>
<accession>A0AAV8V9D8</accession>
<dbReference type="InterPro" id="IPR012464">
    <property type="entry name" value="DUF1676"/>
</dbReference>
<gene>
    <name evidence="2" type="ORF">NQ315_002025</name>
</gene>
<dbReference type="AlphaFoldDB" id="A0AAV8V9D8"/>